<evidence type="ECO:0000256" key="2">
    <source>
        <dbReference type="ARBA" id="ARBA00023128"/>
    </source>
</evidence>
<dbReference type="GO" id="GO:0003964">
    <property type="term" value="F:RNA-directed DNA polymerase activity"/>
    <property type="evidence" value="ECO:0007669"/>
    <property type="project" value="UniProtKB-KW"/>
</dbReference>
<dbReference type="Proteomes" id="UP000824596">
    <property type="component" value="Unassembled WGS sequence"/>
</dbReference>
<evidence type="ECO:0000313" key="5">
    <source>
        <dbReference type="Proteomes" id="UP000824596"/>
    </source>
</evidence>
<dbReference type="OrthoDB" id="5080335at2759"/>
<evidence type="ECO:0000313" key="4">
    <source>
        <dbReference type="EMBL" id="KAH0967760.1"/>
    </source>
</evidence>
<gene>
    <name evidence="4" type="ORF">HRG_00402</name>
</gene>
<feature type="domain" description="Reverse transcriptase Ty1/copia-type" evidence="3">
    <location>
        <begin position="1"/>
        <end position="100"/>
    </location>
</feature>
<keyword evidence="4" id="KW-0548">Nucleotidyltransferase</keyword>
<comment type="subcellular location">
    <subcellularLocation>
        <location evidence="1">Mitochondrion</location>
    </subcellularLocation>
</comment>
<keyword evidence="5" id="KW-1185">Reference proteome</keyword>
<proteinExistence type="predicted"/>
<dbReference type="GO" id="GO:0005739">
    <property type="term" value="C:mitochondrion"/>
    <property type="evidence" value="ECO:0007669"/>
    <property type="project" value="UniProtKB-SubCell"/>
</dbReference>
<dbReference type="InterPro" id="IPR013103">
    <property type="entry name" value="RVT_2"/>
</dbReference>
<keyword evidence="4" id="KW-0695">RNA-directed DNA polymerase</keyword>
<dbReference type="InterPro" id="IPR043502">
    <property type="entry name" value="DNA/RNA_pol_sf"/>
</dbReference>
<name>A0A9P8SND3_9HYPO</name>
<dbReference type="GeneID" id="68349531"/>
<keyword evidence="4" id="KW-0808">Transferase</keyword>
<dbReference type="SUPFAM" id="SSF56672">
    <property type="entry name" value="DNA/RNA polymerases"/>
    <property type="match status" value="1"/>
</dbReference>
<comment type="caution">
    <text evidence="4">The sequence shown here is derived from an EMBL/GenBank/DDBJ whole genome shotgun (WGS) entry which is preliminary data.</text>
</comment>
<accession>A0A9P8SND3</accession>
<dbReference type="RefSeq" id="XP_044725273.1">
    <property type="nucleotide sequence ID" value="XM_044858873.1"/>
</dbReference>
<keyword evidence="2" id="KW-0496">Mitochondrion</keyword>
<protein>
    <submittedName>
        <fullName evidence="4">Reverse transcriptase (RNA-dependent DNA polymerase) domain-containing protein</fullName>
    </submittedName>
</protein>
<reference evidence="4" key="1">
    <citation type="submission" date="2021-09" db="EMBL/GenBank/DDBJ databases">
        <title>A high-quality genome of the endoparasitic fungus Hirsutella rhossiliensis with a comparison of Hirsutella genomes reveals transposable elements contributing to genome size variation.</title>
        <authorList>
            <person name="Lin R."/>
            <person name="Jiao Y."/>
            <person name="Sun X."/>
            <person name="Ling J."/>
            <person name="Xie B."/>
            <person name="Cheng X."/>
        </authorList>
    </citation>
    <scope>NUCLEOTIDE SEQUENCE</scope>
    <source>
        <strain evidence="4">HR02</strain>
    </source>
</reference>
<dbReference type="EMBL" id="JAIZPD010000001">
    <property type="protein sequence ID" value="KAH0967760.1"/>
    <property type="molecule type" value="Genomic_DNA"/>
</dbReference>
<dbReference type="Pfam" id="PF07727">
    <property type="entry name" value="RVT_2"/>
    <property type="match status" value="1"/>
</dbReference>
<evidence type="ECO:0000256" key="1">
    <source>
        <dbReference type="ARBA" id="ARBA00004173"/>
    </source>
</evidence>
<dbReference type="AlphaFoldDB" id="A0A9P8SND3"/>
<sequence>MAIAAEFDLELDQMDAVNAFINCPLEEEEVVYMRLPPGFQKPGKVLRLRKALYGLRRSPLLWQQHLTGSLEALGFTKVPQEPYIMQKGKITVFFYVDDII</sequence>
<evidence type="ECO:0000259" key="3">
    <source>
        <dbReference type="Pfam" id="PF07727"/>
    </source>
</evidence>
<organism evidence="4 5">
    <name type="scientific">Hirsutella rhossiliensis</name>
    <dbReference type="NCBI Taxonomy" id="111463"/>
    <lineage>
        <taxon>Eukaryota</taxon>
        <taxon>Fungi</taxon>
        <taxon>Dikarya</taxon>
        <taxon>Ascomycota</taxon>
        <taxon>Pezizomycotina</taxon>
        <taxon>Sordariomycetes</taxon>
        <taxon>Hypocreomycetidae</taxon>
        <taxon>Hypocreales</taxon>
        <taxon>Ophiocordycipitaceae</taxon>
        <taxon>Hirsutella</taxon>
    </lineage>
</organism>